<proteinExistence type="predicted"/>
<evidence type="ECO:0000256" key="3">
    <source>
        <dbReference type="ARBA" id="ARBA00023136"/>
    </source>
</evidence>
<comment type="caution">
    <text evidence="8">The sequence shown here is derived from an EMBL/GenBank/DDBJ whole genome shotgun (WGS) entry which is preliminary data.</text>
</comment>
<evidence type="ECO:0000256" key="4">
    <source>
        <dbReference type="ARBA" id="ARBA00023139"/>
    </source>
</evidence>
<evidence type="ECO:0000313" key="8">
    <source>
        <dbReference type="EMBL" id="MBD2846323.1"/>
    </source>
</evidence>
<dbReference type="EMBL" id="JACXIZ010000022">
    <property type="protein sequence ID" value="MBD2846323.1"/>
    <property type="molecule type" value="Genomic_DNA"/>
</dbReference>
<feature type="chain" id="PRO_5036919458" evidence="7">
    <location>
        <begin position="28"/>
        <end position="540"/>
    </location>
</feature>
<dbReference type="Gene3D" id="3.40.190.10">
    <property type="entry name" value="Periplasmic binding protein-like II"/>
    <property type="match status" value="2"/>
</dbReference>
<name>A0A927BVW6_9BACL</name>
<evidence type="ECO:0000256" key="2">
    <source>
        <dbReference type="ARBA" id="ARBA00022729"/>
    </source>
</evidence>
<dbReference type="InterPro" id="IPR006059">
    <property type="entry name" value="SBP"/>
</dbReference>
<evidence type="ECO:0000256" key="1">
    <source>
        <dbReference type="ARBA" id="ARBA00022475"/>
    </source>
</evidence>
<keyword evidence="9" id="KW-1185">Reference proteome</keyword>
<feature type="signal peptide" evidence="7">
    <location>
        <begin position="1"/>
        <end position="27"/>
    </location>
</feature>
<dbReference type="SUPFAM" id="SSF53850">
    <property type="entry name" value="Periplasmic binding protein-like II"/>
    <property type="match status" value="1"/>
</dbReference>
<evidence type="ECO:0000313" key="9">
    <source>
        <dbReference type="Proteomes" id="UP000621560"/>
    </source>
</evidence>
<dbReference type="PANTHER" id="PTHR43649">
    <property type="entry name" value="ARABINOSE-BINDING PROTEIN-RELATED"/>
    <property type="match status" value="1"/>
</dbReference>
<keyword evidence="1" id="KW-1003">Cell membrane</keyword>
<keyword evidence="4" id="KW-0564">Palmitate</keyword>
<accession>A0A927BVW6</accession>
<keyword evidence="2 7" id="KW-0732">Signal</keyword>
<gene>
    <name evidence="8" type="ORF">IDH44_14055</name>
</gene>
<dbReference type="Pfam" id="PF01547">
    <property type="entry name" value="SBP_bac_1"/>
    <property type="match status" value="1"/>
</dbReference>
<evidence type="ECO:0000256" key="7">
    <source>
        <dbReference type="SAM" id="SignalP"/>
    </source>
</evidence>
<keyword evidence="5" id="KW-0449">Lipoprotein</keyword>
<keyword evidence="3" id="KW-0472">Membrane</keyword>
<reference evidence="8" key="1">
    <citation type="submission" date="2020-09" db="EMBL/GenBank/DDBJ databases">
        <title>A novel bacterium of genus Paenibacillus, isolated from South China Sea.</title>
        <authorList>
            <person name="Huang H."/>
            <person name="Mo K."/>
            <person name="Hu Y."/>
        </authorList>
    </citation>
    <scope>NUCLEOTIDE SEQUENCE</scope>
    <source>
        <strain evidence="8">IB182496</strain>
    </source>
</reference>
<evidence type="ECO:0000256" key="6">
    <source>
        <dbReference type="SAM" id="MobiDB-lite"/>
    </source>
</evidence>
<protein>
    <submittedName>
        <fullName evidence="8">Extracellular solute-binding protein</fullName>
    </submittedName>
</protein>
<dbReference type="RefSeq" id="WP_190918647.1">
    <property type="nucleotide sequence ID" value="NZ_JACXIZ010000022.1"/>
</dbReference>
<dbReference type="AlphaFoldDB" id="A0A927BVW6"/>
<dbReference type="InterPro" id="IPR050490">
    <property type="entry name" value="Bact_solute-bd_prot1"/>
</dbReference>
<organism evidence="8 9">
    <name type="scientific">Paenibacillus sabuli</name>
    <dbReference type="NCBI Taxonomy" id="2772509"/>
    <lineage>
        <taxon>Bacteria</taxon>
        <taxon>Bacillati</taxon>
        <taxon>Bacillota</taxon>
        <taxon>Bacilli</taxon>
        <taxon>Bacillales</taxon>
        <taxon>Paenibacillaceae</taxon>
        <taxon>Paenibacillus</taxon>
    </lineage>
</organism>
<dbReference type="Proteomes" id="UP000621560">
    <property type="component" value="Unassembled WGS sequence"/>
</dbReference>
<dbReference type="PROSITE" id="PS51257">
    <property type="entry name" value="PROKAR_LIPOPROTEIN"/>
    <property type="match status" value="1"/>
</dbReference>
<dbReference type="PANTHER" id="PTHR43649:SF33">
    <property type="entry name" value="POLYGALACTURONAN_RHAMNOGALACTURONAN-BINDING PROTEIN YTCQ"/>
    <property type="match status" value="1"/>
</dbReference>
<sequence>MQKRWSMLAGVTLLTALLAGCSGGEPANEPQGEAPAQNHGDGPEKTGSEAQDGSEAGSEFLAAEEPTELTLHLHLGNTIIYDDDWMTFQKAAELTNIELKGTASETSTNSEEMFNIMIASGDMPDIVAFNKKDTYNELGMDGAFVPLNDLIEEHAPHIQAFLEERPDVRRFATAPDGNIYFLNFVPDGEAASGWFIRQDWLDALQLDVPTTVDEYYAVLKAFREQDPNGNGKQDEIPYFNRSTVGVNALMIMWQARGNKYVEDGKVKFGPYEPAFETALTEMAKWYAEGLIDPEIYTRGGKARDILLGDDVGGSTHDWFGSTAGYNNIVKEKWPDFAFLPIAPPAGTDGVIREETKRAAVGSSGWGISSSSEHQVEAIKYFDFWFTETGRRLMNFGVEGVHYDMQDGQPIFKDEILNNELGALARLQQDGAQIEIAFHQNFDYEKQWMDEIALKGVQEYMDNGYAIDPYPQLAYTNEEKERINTLYSAIKTYVDETMQKWVLGVEPVGDNIDAFRAKLKSMGVEEMVELEQQAYDRYVNG</sequence>
<evidence type="ECO:0000256" key="5">
    <source>
        <dbReference type="ARBA" id="ARBA00023288"/>
    </source>
</evidence>
<feature type="region of interest" description="Disordered" evidence="6">
    <location>
        <begin position="24"/>
        <end position="59"/>
    </location>
</feature>